<dbReference type="PROSITE" id="PS50928">
    <property type="entry name" value="ABC_TM1"/>
    <property type="match status" value="1"/>
</dbReference>
<keyword evidence="10" id="KW-1185">Reference proteome</keyword>
<dbReference type="InterPro" id="IPR000515">
    <property type="entry name" value="MetI-like"/>
</dbReference>
<reference evidence="9 10" key="1">
    <citation type="submission" date="2022-10" db="EMBL/GenBank/DDBJ databases">
        <title>Luteolibacter flavescens strain MCCC 1K03193, whole genome shotgun sequencing project.</title>
        <authorList>
            <person name="Zhao G."/>
            <person name="Shen L."/>
        </authorList>
    </citation>
    <scope>NUCLEOTIDE SEQUENCE [LARGE SCALE GENOMIC DNA]</scope>
    <source>
        <strain evidence="9 10">MCCC 1K03193</strain>
    </source>
</reference>
<dbReference type="Pfam" id="PF00528">
    <property type="entry name" value="BPD_transp_1"/>
    <property type="match status" value="1"/>
</dbReference>
<keyword evidence="4 7" id="KW-0812">Transmembrane</keyword>
<evidence type="ECO:0000313" key="9">
    <source>
        <dbReference type="EMBL" id="MCW1883454.1"/>
    </source>
</evidence>
<dbReference type="InterPro" id="IPR035906">
    <property type="entry name" value="MetI-like_sf"/>
</dbReference>
<feature type="transmembrane region" description="Helical" evidence="7">
    <location>
        <begin position="391"/>
        <end position="417"/>
    </location>
</feature>
<keyword evidence="2 7" id="KW-0813">Transport</keyword>
<comment type="caution">
    <text evidence="9">The sequence shown here is derived from an EMBL/GenBank/DDBJ whole genome shotgun (WGS) entry which is preliminary data.</text>
</comment>
<feature type="transmembrane region" description="Helical" evidence="7">
    <location>
        <begin position="237"/>
        <end position="260"/>
    </location>
</feature>
<name>A0ABT3FJB9_9BACT</name>
<evidence type="ECO:0000256" key="7">
    <source>
        <dbReference type="RuleBase" id="RU363032"/>
    </source>
</evidence>
<dbReference type="RefSeq" id="WP_264499415.1">
    <property type="nucleotide sequence ID" value="NZ_JAPDDS010000001.1"/>
</dbReference>
<evidence type="ECO:0000256" key="6">
    <source>
        <dbReference type="ARBA" id="ARBA00023136"/>
    </source>
</evidence>
<protein>
    <submittedName>
        <fullName evidence="9">ABC transporter permease subunit</fullName>
    </submittedName>
</protein>
<evidence type="ECO:0000313" key="10">
    <source>
        <dbReference type="Proteomes" id="UP001207930"/>
    </source>
</evidence>
<keyword evidence="3" id="KW-1003">Cell membrane</keyword>
<dbReference type="Gene3D" id="1.10.3720.10">
    <property type="entry name" value="MetI-like"/>
    <property type="match status" value="1"/>
</dbReference>
<organism evidence="9 10">
    <name type="scientific">Luteolibacter flavescens</name>
    <dbReference type="NCBI Taxonomy" id="1859460"/>
    <lineage>
        <taxon>Bacteria</taxon>
        <taxon>Pseudomonadati</taxon>
        <taxon>Verrucomicrobiota</taxon>
        <taxon>Verrucomicrobiia</taxon>
        <taxon>Verrucomicrobiales</taxon>
        <taxon>Verrucomicrobiaceae</taxon>
        <taxon>Luteolibacter</taxon>
    </lineage>
</organism>
<feature type="domain" description="ABC transmembrane type-1" evidence="8">
    <location>
        <begin position="198"/>
        <end position="414"/>
    </location>
</feature>
<feature type="transmembrane region" description="Helical" evidence="7">
    <location>
        <begin position="202"/>
        <end position="225"/>
    </location>
</feature>
<dbReference type="PANTHER" id="PTHR30465:SF66">
    <property type="entry name" value="INNER MEMBRANE ABC TRANSPORTER PERMEASE PROTEIN YEJB"/>
    <property type="match status" value="1"/>
</dbReference>
<evidence type="ECO:0000256" key="4">
    <source>
        <dbReference type="ARBA" id="ARBA00022692"/>
    </source>
</evidence>
<keyword evidence="5 7" id="KW-1133">Transmembrane helix</keyword>
<comment type="subcellular location">
    <subcellularLocation>
        <location evidence="1 7">Cell membrane</location>
        <topology evidence="1 7">Multi-pass membrane protein</topology>
    </subcellularLocation>
</comment>
<feature type="transmembrane region" description="Helical" evidence="7">
    <location>
        <begin position="345"/>
        <end position="371"/>
    </location>
</feature>
<dbReference type="CDD" id="cd06261">
    <property type="entry name" value="TM_PBP2"/>
    <property type="match status" value="1"/>
</dbReference>
<keyword evidence="6 7" id="KW-0472">Membrane</keyword>
<sequence>MKAYFLRRILLIPLTLLGITALVFSTIKLAPGGPVEQRLAQLVGGEKRSRAEASFSLTMSQVIEEEEKEDEDKSVSRAYLEWLGVMPRDMMKAGAEFKPDQNTVEMILPGTVHIVTVTRDGKLSGPEGVDLSAWDVRLRSPQEQAARWAKWIKGVELTKMPEPRAVLFMPERDGLLQGSLGNSKKYQDSVWSMILERMPVSVYFGVLSMIVIYGVCLPLGIVKAIKHRSFMDNATSAAVFAGYAIPGYALGSLMVVFLGAKLGWFPLRGLTGDDFETLSAMGKVKDLAHHTVMPLICYLIGSFAFMTMMMKNNLMDNLAADYVRTAAAKGVSFPRAVFKHAFRNSIIPIATTFGNNISLLVAGSMLIERIFDINGFGLLQFNAIFERDQPLIMGVLFFSALLMLIGNILSDLCVALVDPRVSYK</sequence>
<dbReference type="SUPFAM" id="SSF161098">
    <property type="entry name" value="MetI-like"/>
    <property type="match status" value="1"/>
</dbReference>
<proteinExistence type="inferred from homology"/>
<dbReference type="Proteomes" id="UP001207930">
    <property type="component" value="Unassembled WGS sequence"/>
</dbReference>
<accession>A0ABT3FJB9</accession>
<evidence type="ECO:0000259" key="8">
    <source>
        <dbReference type="PROSITE" id="PS50928"/>
    </source>
</evidence>
<evidence type="ECO:0000256" key="1">
    <source>
        <dbReference type="ARBA" id="ARBA00004651"/>
    </source>
</evidence>
<evidence type="ECO:0000256" key="5">
    <source>
        <dbReference type="ARBA" id="ARBA00022989"/>
    </source>
</evidence>
<evidence type="ECO:0000256" key="2">
    <source>
        <dbReference type="ARBA" id="ARBA00022448"/>
    </source>
</evidence>
<comment type="similarity">
    <text evidence="7">Belongs to the binding-protein-dependent transport system permease family.</text>
</comment>
<dbReference type="EMBL" id="JAPDDS010000001">
    <property type="protein sequence ID" value="MCW1883454.1"/>
    <property type="molecule type" value="Genomic_DNA"/>
</dbReference>
<evidence type="ECO:0000256" key="3">
    <source>
        <dbReference type="ARBA" id="ARBA00022475"/>
    </source>
</evidence>
<feature type="transmembrane region" description="Helical" evidence="7">
    <location>
        <begin position="287"/>
        <end position="306"/>
    </location>
</feature>
<gene>
    <name evidence="9" type="ORF">OKA04_01855</name>
</gene>
<dbReference type="PANTHER" id="PTHR30465">
    <property type="entry name" value="INNER MEMBRANE ABC TRANSPORTER"/>
    <property type="match status" value="1"/>
</dbReference>